<reference evidence="2 3" key="1">
    <citation type="journal article" date="2019" name="Nat. Ecol. Evol.">
        <title>Megaphylogeny resolves global patterns of mushroom evolution.</title>
        <authorList>
            <person name="Varga T."/>
            <person name="Krizsan K."/>
            <person name="Foldi C."/>
            <person name="Dima B."/>
            <person name="Sanchez-Garcia M."/>
            <person name="Sanchez-Ramirez S."/>
            <person name="Szollosi G.J."/>
            <person name="Szarkandi J.G."/>
            <person name="Papp V."/>
            <person name="Albert L."/>
            <person name="Andreopoulos W."/>
            <person name="Angelini C."/>
            <person name="Antonin V."/>
            <person name="Barry K.W."/>
            <person name="Bougher N.L."/>
            <person name="Buchanan P."/>
            <person name="Buyck B."/>
            <person name="Bense V."/>
            <person name="Catcheside P."/>
            <person name="Chovatia M."/>
            <person name="Cooper J."/>
            <person name="Damon W."/>
            <person name="Desjardin D."/>
            <person name="Finy P."/>
            <person name="Geml J."/>
            <person name="Haridas S."/>
            <person name="Hughes K."/>
            <person name="Justo A."/>
            <person name="Karasinski D."/>
            <person name="Kautmanova I."/>
            <person name="Kiss B."/>
            <person name="Kocsube S."/>
            <person name="Kotiranta H."/>
            <person name="LaButti K.M."/>
            <person name="Lechner B.E."/>
            <person name="Liimatainen K."/>
            <person name="Lipzen A."/>
            <person name="Lukacs Z."/>
            <person name="Mihaltcheva S."/>
            <person name="Morgado L.N."/>
            <person name="Niskanen T."/>
            <person name="Noordeloos M.E."/>
            <person name="Ohm R.A."/>
            <person name="Ortiz-Santana B."/>
            <person name="Ovrebo C."/>
            <person name="Racz N."/>
            <person name="Riley R."/>
            <person name="Savchenko A."/>
            <person name="Shiryaev A."/>
            <person name="Soop K."/>
            <person name="Spirin V."/>
            <person name="Szebenyi C."/>
            <person name="Tomsovsky M."/>
            <person name="Tulloss R.E."/>
            <person name="Uehling J."/>
            <person name="Grigoriev I.V."/>
            <person name="Vagvolgyi C."/>
            <person name="Papp T."/>
            <person name="Martin F.M."/>
            <person name="Miettinen O."/>
            <person name="Hibbett D.S."/>
            <person name="Nagy L.G."/>
        </authorList>
    </citation>
    <scope>NUCLEOTIDE SEQUENCE [LARGE SCALE GENOMIC DNA]</scope>
    <source>
        <strain evidence="2 3">FP101781</strain>
    </source>
</reference>
<accession>A0A4Y7TB42</accession>
<evidence type="ECO:0000313" key="2">
    <source>
        <dbReference type="EMBL" id="TEB31387.1"/>
    </source>
</evidence>
<dbReference type="EMBL" id="QPFP01000019">
    <property type="protein sequence ID" value="TEB31387.1"/>
    <property type="molecule type" value="Genomic_DNA"/>
</dbReference>
<sequence length="106" mass="11717">MSPPISPPRFERNRTHQIRAPRRNASTNACPCAPPHLPVPFSLLPHIVLPLPVLRPHRGFPDRQAPPSSPGTFVEPGRWCSNPGVRVLDGKTLGVAFRGSRSRGRY</sequence>
<name>A0A4Y7TB42_COPMI</name>
<evidence type="ECO:0000256" key="1">
    <source>
        <dbReference type="SAM" id="MobiDB-lite"/>
    </source>
</evidence>
<evidence type="ECO:0000313" key="3">
    <source>
        <dbReference type="Proteomes" id="UP000298030"/>
    </source>
</evidence>
<proteinExistence type="predicted"/>
<keyword evidence="3" id="KW-1185">Reference proteome</keyword>
<feature type="region of interest" description="Disordered" evidence="1">
    <location>
        <begin position="1"/>
        <end position="29"/>
    </location>
</feature>
<comment type="caution">
    <text evidence="2">The sequence shown here is derived from an EMBL/GenBank/DDBJ whole genome shotgun (WGS) entry which is preliminary data.</text>
</comment>
<dbReference type="Proteomes" id="UP000298030">
    <property type="component" value="Unassembled WGS sequence"/>
</dbReference>
<organism evidence="2 3">
    <name type="scientific">Coprinellus micaceus</name>
    <name type="common">Glistening ink-cap mushroom</name>
    <name type="synonym">Coprinus micaceus</name>
    <dbReference type="NCBI Taxonomy" id="71717"/>
    <lineage>
        <taxon>Eukaryota</taxon>
        <taxon>Fungi</taxon>
        <taxon>Dikarya</taxon>
        <taxon>Basidiomycota</taxon>
        <taxon>Agaricomycotina</taxon>
        <taxon>Agaricomycetes</taxon>
        <taxon>Agaricomycetidae</taxon>
        <taxon>Agaricales</taxon>
        <taxon>Agaricineae</taxon>
        <taxon>Psathyrellaceae</taxon>
        <taxon>Coprinellus</taxon>
    </lineage>
</organism>
<dbReference type="AlphaFoldDB" id="A0A4Y7TB42"/>
<protein>
    <submittedName>
        <fullName evidence="2">Uncharacterized protein</fullName>
    </submittedName>
</protein>
<gene>
    <name evidence="2" type="ORF">FA13DRAFT_364621</name>
</gene>